<dbReference type="Proteomes" id="UP000765509">
    <property type="component" value="Unassembled WGS sequence"/>
</dbReference>
<feature type="compositionally biased region" description="Acidic residues" evidence="13">
    <location>
        <begin position="1495"/>
        <end position="1508"/>
    </location>
</feature>
<dbReference type="InterPro" id="IPR044893">
    <property type="entry name" value="RNA_pol_Rpb1_clamp_domain"/>
</dbReference>
<feature type="compositionally biased region" description="Basic and acidic residues" evidence="13">
    <location>
        <begin position="1525"/>
        <end position="1544"/>
    </location>
</feature>
<keyword evidence="5 12" id="KW-0548">Nucleotidyltransferase</keyword>
<evidence type="ECO:0000256" key="1">
    <source>
        <dbReference type="ARBA" id="ARBA00004123"/>
    </source>
</evidence>
<gene>
    <name evidence="15" type="ORF">O181_031486</name>
</gene>
<dbReference type="EC" id="2.7.7.6" evidence="12"/>
<dbReference type="Gene3D" id="1.10.150.390">
    <property type="match status" value="1"/>
</dbReference>
<comment type="catalytic activity">
    <reaction evidence="11 12">
        <text>RNA(n) + a ribonucleoside 5'-triphosphate = RNA(n+1) + diphosphate</text>
        <dbReference type="Rhea" id="RHEA:21248"/>
        <dbReference type="Rhea" id="RHEA-COMP:14527"/>
        <dbReference type="Rhea" id="RHEA-COMP:17342"/>
        <dbReference type="ChEBI" id="CHEBI:33019"/>
        <dbReference type="ChEBI" id="CHEBI:61557"/>
        <dbReference type="ChEBI" id="CHEBI:140395"/>
        <dbReference type="EC" id="2.7.7.6"/>
    </reaction>
</comment>
<keyword evidence="9 12" id="KW-0804">Transcription</keyword>
<dbReference type="FunFam" id="1.10.274.100:FF:000006">
    <property type="entry name" value="DNA-directed RNA polymerase subunit"/>
    <property type="match status" value="1"/>
</dbReference>
<dbReference type="PANTHER" id="PTHR19376">
    <property type="entry name" value="DNA-DIRECTED RNA POLYMERASE"/>
    <property type="match status" value="1"/>
</dbReference>
<dbReference type="InterPro" id="IPR006592">
    <property type="entry name" value="RNA_pol_N"/>
</dbReference>
<dbReference type="InterPro" id="IPR007066">
    <property type="entry name" value="RNA_pol_Rpb1_3"/>
</dbReference>
<evidence type="ECO:0000256" key="3">
    <source>
        <dbReference type="ARBA" id="ARBA00022478"/>
    </source>
</evidence>
<dbReference type="Gene3D" id="3.30.70.2850">
    <property type="match status" value="1"/>
</dbReference>
<dbReference type="InterPro" id="IPR045867">
    <property type="entry name" value="DNA-dir_RpoC_beta_prime"/>
</dbReference>
<dbReference type="Gene3D" id="6.10.250.2940">
    <property type="match status" value="1"/>
</dbReference>
<dbReference type="InterPro" id="IPR007083">
    <property type="entry name" value="RNA_pol_Rpb1_4"/>
</dbReference>
<feature type="region of interest" description="Disordered" evidence="13">
    <location>
        <begin position="277"/>
        <end position="402"/>
    </location>
</feature>
<comment type="similarity">
    <text evidence="2 12">Belongs to the RNA polymerase beta' chain family.</text>
</comment>
<dbReference type="Pfam" id="PF04983">
    <property type="entry name" value="RNA_pol_Rpb1_3"/>
    <property type="match status" value="1"/>
</dbReference>
<dbReference type="Pfam" id="PF05000">
    <property type="entry name" value="RNA_pol_Rpb1_4"/>
    <property type="match status" value="1"/>
</dbReference>
<feature type="compositionally biased region" description="Acidic residues" evidence="13">
    <location>
        <begin position="1515"/>
        <end position="1524"/>
    </location>
</feature>
<dbReference type="GO" id="GO:0003677">
    <property type="term" value="F:DNA binding"/>
    <property type="evidence" value="ECO:0007669"/>
    <property type="project" value="InterPro"/>
</dbReference>
<feature type="compositionally biased region" description="Polar residues" evidence="13">
    <location>
        <begin position="346"/>
        <end position="357"/>
    </location>
</feature>
<evidence type="ECO:0000256" key="5">
    <source>
        <dbReference type="ARBA" id="ARBA00022695"/>
    </source>
</evidence>
<keyword evidence="16" id="KW-1185">Reference proteome</keyword>
<feature type="compositionally biased region" description="Polar residues" evidence="13">
    <location>
        <begin position="1483"/>
        <end position="1492"/>
    </location>
</feature>
<dbReference type="Gene3D" id="3.30.1490.180">
    <property type="entry name" value="RNA polymerase ii"/>
    <property type="match status" value="1"/>
</dbReference>
<protein>
    <recommendedName>
        <fullName evidence="12">DNA-directed RNA polymerase subunit</fullName>
        <ecNumber evidence="12">2.7.7.6</ecNumber>
    </recommendedName>
</protein>
<evidence type="ECO:0000256" key="2">
    <source>
        <dbReference type="ARBA" id="ARBA00006460"/>
    </source>
</evidence>
<dbReference type="OrthoDB" id="270392at2759"/>
<evidence type="ECO:0000259" key="14">
    <source>
        <dbReference type="SMART" id="SM00663"/>
    </source>
</evidence>
<evidence type="ECO:0000256" key="8">
    <source>
        <dbReference type="ARBA" id="ARBA00022842"/>
    </source>
</evidence>
<evidence type="ECO:0000256" key="7">
    <source>
        <dbReference type="ARBA" id="ARBA00022833"/>
    </source>
</evidence>
<dbReference type="EMBL" id="AVOT02011254">
    <property type="protein sequence ID" value="MBW0491771.1"/>
    <property type="molecule type" value="Genomic_DNA"/>
</dbReference>
<keyword evidence="4 12" id="KW-0808">Transferase</keyword>
<accession>A0A9Q3H587</accession>
<evidence type="ECO:0000256" key="12">
    <source>
        <dbReference type="RuleBase" id="RU004279"/>
    </source>
</evidence>
<dbReference type="Gene3D" id="1.10.274.100">
    <property type="entry name" value="RNA polymerase Rpb1, domain 3"/>
    <property type="match status" value="1"/>
</dbReference>
<organism evidence="15 16">
    <name type="scientific">Austropuccinia psidii MF-1</name>
    <dbReference type="NCBI Taxonomy" id="1389203"/>
    <lineage>
        <taxon>Eukaryota</taxon>
        <taxon>Fungi</taxon>
        <taxon>Dikarya</taxon>
        <taxon>Basidiomycota</taxon>
        <taxon>Pucciniomycotina</taxon>
        <taxon>Pucciniomycetes</taxon>
        <taxon>Pucciniales</taxon>
        <taxon>Sphaerophragmiaceae</taxon>
        <taxon>Austropuccinia</taxon>
    </lineage>
</organism>
<proteinExistence type="inferred from homology"/>
<dbReference type="PANTHER" id="PTHR19376:SF11">
    <property type="entry name" value="DNA-DIRECTED RNA POLYMERASE I SUBUNIT RPA1"/>
    <property type="match status" value="1"/>
</dbReference>
<evidence type="ECO:0000256" key="11">
    <source>
        <dbReference type="ARBA" id="ARBA00048552"/>
    </source>
</evidence>
<sequence>MDPAHPILSNITSASFSPLISSDIRAISVLQITNPNLLDSKNEPNIGGLYDPRLGPLHWKDICRTCSLLNSQCPGHFGHIELNVPVFHPLFMRHAFQILRATCFYCHHFLCSEMIVIRYCAKLILLNNGLLIESNLIDDFPTAPEVKAGKRPLPEELNANGEAEFPLEEKQLNQRGGGDASFYKSILSKFVDECLRRKQATENPDLINDDYKIGMCYDRRRQVISDLIKLLPKKRCERCGAFSSRMRKDGHTKIMEYSLVEKQAEIHRLTRKIRPDVLQDDANGAGPRRNSVKKVANCKKRRRKHRSPTAVDVSSDSDQSSDASAWAQNPKSNIGSSDSEGGILDHQTNGSGNSDDSQATEEEEEEEEEDDGDEELFDNEEEKGMGPKRLQTKSQAKKTKQTERMMLAQEVRAHLRRLFQNEHELCGLLFGAHGPAQRLTHTSITADMFFLDVVPVPPSRFRPAVIMGGQTMESPQNQLLADILSQTIKLRDLNNELSAASAKPHSQISLRREELEALRLNRTKLYSQILEACVGMQVAVNSLMDSTKNPAVMGPGKLPPAGIKQLLEKKEGLFRMNMMGKRVNYAARSVISPDVNIETNEIGVPPVFAKKLTFPEFVTAHNFEQMHRLVCNGPHKHPGAVYVQDENGAMISLDKMDEEARKALANTLLNTSSDADRYGKLSRPDVGLPSTRTPMRSKRVHRHLDNGDILILNRQPTLHKPSMMCHRARILKGEKTIRMHYANCNSYNADFDGDEMNMHFPQSLVAQSEARTIANNDNQYLVPTSGNPLRGLIQDHIVAGVWMTNKDTFFNRDNYYQIIYGALRPEGNYSGQGRVLTMPPAIWKPQPLWTGKQIISTIMKNITPLEAFGLNLFSTSKVPGKAWGIHSAEESVIFYDGNLLCGVIDKSQIGASSYGLIHSVYDLYGAEVAGRLLGILSRLFTKFLQHRAFTCRMDDLQLTKRGNDIRSKLISETTQRGIKATLSTVGMLEKEVTTPQGMLDLENRLQEILRDDMKMAALDNAYSGENSSLQTEINKQCLPSGLSKPFPWNNMQMMTGSGAKGTPVNASQISCLLGQQALEGRRVPVMVSGKTLPSFRAFETAPRAGGFVAQRFLTGIRPQEYFFHCMAGREGLIDTAVKTSRSGYLQRCLIKHLEGVRVHYDHTVRNSDASVLQFHYGDDSLDVTKQKHLYQFSFSLLNRASLIQHFKPSQIIDKVDSEIAVNHGEQLLKALRIGAQLLSPPTLSLYSPSRYLGSVSERFEREVYEYQQSNPMRILKSRKHIRKHWPAYIKSNQLVPMQLFRSLMHVRFMKGLVDPGEVVGLLASQGVGEPSTQMTLNTFHFAGHGAANVTLGIPRLREIVMTASTNIKTPTMKFPIREEVSDEEFALFIKQTAKLRLSEVVNEVVVNERLTGKQNGARYKAYEICLRLYPSEEYCSEYNIKVDTVFKSIVRAFIPLLERTITRELKTRQNDIKTQFAEIGKGRSTQTKGANSSREDEDIEVEGNDDENAPVREWDEADIEDGDAGDEKRARQKGEVCDYDKDGAESDEDEDAMDDEKLRRLTGANGTHDEDDDASLSIADTEEAEKLEELENRQITIRQLGQEVEESAKYITSIKFDDEGGEYCQFTMQFPSTSHKLLLVGLIEKCCRSAVIQEIPGISRALVSKPDNPHEDRTRYGMTEGANLTAAWDFGWGIIDLNHLYSNDINAILKTYGVEAARSAIIKEMSAVFGVYGIGVDYRHLTIIADYMTSEGLYKPFNRSGLSNHVSPFLKSTYETTTGFLTEAAIFGDFDDLLTPSSSIVLGQPPKIGTNSFDLLIDTKT</sequence>
<dbReference type="InterPro" id="IPR007080">
    <property type="entry name" value="RNA_pol_Rpb1_1"/>
</dbReference>
<dbReference type="InterPro" id="IPR000722">
    <property type="entry name" value="RNA_pol_asu"/>
</dbReference>
<dbReference type="InterPro" id="IPR015699">
    <property type="entry name" value="DNA-dir_RNA_pol1_lsu_N"/>
</dbReference>
<evidence type="ECO:0000256" key="10">
    <source>
        <dbReference type="ARBA" id="ARBA00023242"/>
    </source>
</evidence>
<evidence type="ECO:0000313" key="16">
    <source>
        <dbReference type="Proteomes" id="UP000765509"/>
    </source>
</evidence>
<dbReference type="InterPro" id="IPR047107">
    <property type="entry name" value="DNA-dir_RNA_pol1_lsu_C"/>
</dbReference>
<feature type="compositionally biased region" description="Low complexity" evidence="13">
    <location>
        <begin position="310"/>
        <end position="328"/>
    </location>
</feature>
<dbReference type="CDD" id="cd01435">
    <property type="entry name" value="RNAP_I_RPA1_N"/>
    <property type="match status" value="1"/>
</dbReference>
<dbReference type="CDD" id="cd02735">
    <property type="entry name" value="RNAP_I_Rpa1_C"/>
    <property type="match status" value="1"/>
</dbReference>
<dbReference type="SMART" id="SM00663">
    <property type="entry name" value="RPOLA_N"/>
    <property type="match status" value="1"/>
</dbReference>
<feature type="compositionally biased region" description="Polar residues" evidence="13">
    <location>
        <begin position="329"/>
        <end position="339"/>
    </location>
</feature>
<dbReference type="InterPro" id="IPR007081">
    <property type="entry name" value="RNA_pol_Rpb1_5"/>
</dbReference>
<feature type="domain" description="RNA polymerase N-terminal" evidence="14">
    <location>
        <begin position="447"/>
        <end position="804"/>
    </location>
</feature>
<dbReference type="Pfam" id="PF00623">
    <property type="entry name" value="RNA_pol_Rpb1_2"/>
    <property type="match status" value="1"/>
</dbReference>
<keyword evidence="7" id="KW-0862">Zinc</keyword>
<dbReference type="GO" id="GO:0006351">
    <property type="term" value="P:DNA-templated transcription"/>
    <property type="evidence" value="ECO:0007669"/>
    <property type="project" value="InterPro"/>
</dbReference>
<evidence type="ECO:0000256" key="13">
    <source>
        <dbReference type="SAM" id="MobiDB-lite"/>
    </source>
</evidence>
<dbReference type="Gene3D" id="4.10.860.120">
    <property type="entry name" value="RNA polymerase II, clamp domain"/>
    <property type="match status" value="1"/>
</dbReference>
<dbReference type="InterPro" id="IPR038120">
    <property type="entry name" value="Rpb1_funnel_sf"/>
</dbReference>
<dbReference type="InterPro" id="IPR042102">
    <property type="entry name" value="RNA_pol_Rpb1_3_sf"/>
</dbReference>
<evidence type="ECO:0000256" key="4">
    <source>
        <dbReference type="ARBA" id="ARBA00022679"/>
    </source>
</evidence>
<dbReference type="GO" id="GO:0003899">
    <property type="term" value="F:DNA-directed RNA polymerase activity"/>
    <property type="evidence" value="ECO:0007669"/>
    <property type="project" value="UniProtKB-EC"/>
</dbReference>
<dbReference type="Gene3D" id="1.10.357.120">
    <property type="match status" value="1"/>
</dbReference>
<feature type="compositionally biased region" description="Acidic residues" evidence="13">
    <location>
        <begin position="358"/>
        <end position="381"/>
    </location>
</feature>
<comment type="caution">
    <text evidence="15">The sequence shown here is derived from an EMBL/GenBank/DDBJ whole genome shotgun (WGS) entry which is preliminary data.</text>
</comment>
<dbReference type="Gene3D" id="2.40.40.20">
    <property type="match status" value="1"/>
</dbReference>
<comment type="subcellular location">
    <subcellularLocation>
        <location evidence="1">Nucleus</location>
    </subcellularLocation>
</comment>
<evidence type="ECO:0000313" key="15">
    <source>
        <dbReference type="EMBL" id="MBW0491771.1"/>
    </source>
</evidence>
<dbReference type="Gene3D" id="1.10.132.30">
    <property type="match status" value="1"/>
</dbReference>
<reference evidence="15" key="1">
    <citation type="submission" date="2021-03" db="EMBL/GenBank/DDBJ databases">
        <title>Draft genome sequence of rust myrtle Austropuccinia psidii MF-1, a brazilian biotype.</title>
        <authorList>
            <person name="Quecine M.C."/>
            <person name="Pachon D.M.R."/>
            <person name="Bonatelli M.L."/>
            <person name="Correr F.H."/>
            <person name="Franceschini L.M."/>
            <person name="Leite T.F."/>
            <person name="Margarido G.R.A."/>
            <person name="Almeida C.A."/>
            <person name="Ferrarezi J.A."/>
            <person name="Labate C.A."/>
        </authorList>
    </citation>
    <scope>NUCLEOTIDE SEQUENCE</scope>
    <source>
        <strain evidence="15">MF-1</strain>
    </source>
</reference>
<dbReference type="Pfam" id="PF04997">
    <property type="entry name" value="RNA_pol_Rpb1_1"/>
    <property type="match status" value="1"/>
</dbReference>
<comment type="function">
    <text evidence="12">DNA-dependent RNA polymerase catalyzes the transcription of DNA into RNA using the four ribonucleoside triphosphates as substrates.</text>
</comment>
<feature type="compositionally biased region" description="Acidic residues" evidence="13">
    <location>
        <begin position="1545"/>
        <end position="1554"/>
    </location>
</feature>
<feature type="region of interest" description="Disordered" evidence="13">
    <location>
        <begin position="1476"/>
        <end position="1555"/>
    </location>
</feature>
<dbReference type="FunFam" id="2.40.40.20:FF:000019">
    <property type="entry name" value="DNA-directed RNA polymerase II subunit RPB1"/>
    <property type="match status" value="1"/>
</dbReference>
<evidence type="ECO:0000256" key="9">
    <source>
        <dbReference type="ARBA" id="ARBA00023163"/>
    </source>
</evidence>
<dbReference type="SUPFAM" id="SSF64484">
    <property type="entry name" value="beta and beta-prime subunits of DNA dependent RNA-polymerase"/>
    <property type="match status" value="1"/>
</dbReference>
<keyword evidence="6" id="KW-0479">Metal-binding</keyword>
<evidence type="ECO:0000256" key="6">
    <source>
        <dbReference type="ARBA" id="ARBA00022723"/>
    </source>
</evidence>
<name>A0A9Q3H587_9BASI</name>
<keyword evidence="8" id="KW-0460">Magnesium</keyword>
<keyword evidence="3 12" id="KW-0240">DNA-directed RNA polymerase</keyword>
<dbReference type="GO" id="GO:0005736">
    <property type="term" value="C:RNA polymerase I complex"/>
    <property type="evidence" value="ECO:0007669"/>
    <property type="project" value="TreeGrafter"/>
</dbReference>
<feature type="compositionally biased region" description="Basic residues" evidence="13">
    <location>
        <begin position="290"/>
        <end position="307"/>
    </location>
</feature>
<dbReference type="GO" id="GO:0046872">
    <property type="term" value="F:metal ion binding"/>
    <property type="evidence" value="ECO:0007669"/>
    <property type="project" value="UniProtKB-KW"/>
</dbReference>
<dbReference type="Pfam" id="PF04998">
    <property type="entry name" value="RNA_pol_Rpb1_5"/>
    <property type="match status" value="1"/>
</dbReference>
<keyword evidence="10" id="KW-0539">Nucleus</keyword>